<feature type="signal peptide" evidence="1">
    <location>
        <begin position="1"/>
        <end position="28"/>
    </location>
</feature>
<dbReference type="GeneID" id="99725078"/>
<dbReference type="InterPro" id="IPR027939">
    <property type="entry name" value="NMT1/THI5"/>
</dbReference>
<dbReference type="GO" id="GO:0009228">
    <property type="term" value="P:thiamine biosynthetic process"/>
    <property type="evidence" value="ECO:0007669"/>
    <property type="project" value="InterPro"/>
</dbReference>
<evidence type="ECO:0000313" key="3">
    <source>
        <dbReference type="EMBL" id="KKO71656.1"/>
    </source>
</evidence>
<dbReference type="RefSeq" id="WP_068371510.1">
    <property type="nucleotide sequence ID" value="NZ_CP169556.1"/>
</dbReference>
<keyword evidence="1" id="KW-0732">Signal</keyword>
<gene>
    <name evidence="3" type="ORF">AAV32_10770</name>
</gene>
<feature type="chain" id="PRO_5007908645" evidence="1">
    <location>
        <begin position="29"/>
        <end position="333"/>
    </location>
</feature>
<dbReference type="PANTHER" id="PTHR31528">
    <property type="entry name" value="4-AMINO-5-HYDROXYMETHYL-2-METHYLPYRIMIDINE PHOSPHATE SYNTHASE THI11-RELATED"/>
    <property type="match status" value="1"/>
</dbReference>
<feature type="domain" description="SsuA/THI5-like" evidence="2">
    <location>
        <begin position="48"/>
        <end position="258"/>
    </location>
</feature>
<reference evidence="3 4" key="1">
    <citation type="submission" date="2015-04" db="EMBL/GenBank/DDBJ databases">
        <title>Genome sequence of Kerstersia gyiorum CG1.</title>
        <authorList>
            <person name="Greninger A.L."/>
            <person name="Kozyreva V."/>
            <person name="Chaturvedi V."/>
        </authorList>
    </citation>
    <scope>NUCLEOTIDE SEQUENCE [LARGE SCALE GENOMIC DNA]</scope>
    <source>
        <strain evidence="3 4">CG1</strain>
    </source>
</reference>
<dbReference type="AlphaFoldDB" id="A0A171KRY9"/>
<comment type="caution">
    <text evidence="3">The sequence shown here is derived from an EMBL/GenBank/DDBJ whole genome shotgun (WGS) entry which is preliminary data.</text>
</comment>
<organism evidence="3 4">
    <name type="scientific">Kerstersia gyiorum</name>
    <dbReference type="NCBI Taxonomy" id="206506"/>
    <lineage>
        <taxon>Bacteria</taxon>
        <taxon>Pseudomonadati</taxon>
        <taxon>Pseudomonadota</taxon>
        <taxon>Betaproteobacteria</taxon>
        <taxon>Burkholderiales</taxon>
        <taxon>Alcaligenaceae</taxon>
        <taxon>Kerstersia</taxon>
    </lineage>
</organism>
<evidence type="ECO:0000313" key="4">
    <source>
        <dbReference type="Proteomes" id="UP000078084"/>
    </source>
</evidence>
<dbReference type="PATRIC" id="fig|206506.3.peg.2299"/>
<dbReference type="SUPFAM" id="SSF53850">
    <property type="entry name" value="Periplasmic binding protein-like II"/>
    <property type="match status" value="1"/>
</dbReference>
<keyword evidence="4" id="KW-1185">Reference proteome</keyword>
<proteinExistence type="predicted"/>
<dbReference type="Gene3D" id="3.40.190.10">
    <property type="entry name" value="Periplasmic binding protein-like II"/>
    <property type="match status" value="2"/>
</dbReference>
<name>A0A171KRY9_9BURK</name>
<dbReference type="Pfam" id="PF09084">
    <property type="entry name" value="NMT1"/>
    <property type="match status" value="1"/>
</dbReference>
<dbReference type="PANTHER" id="PTHR31528:SF15">
    <property type="entry name" value="RIBOFLAVIN-BINDING PROTEIN RIBY"/>
    <property type="match status" value="1"/>
</dbReference>
<accession>A0A171KRY9</accession>
<dbReference type="InterPro" id="IPR015168">
    <property type="entry name" value="SsuA/THI5"/>
</dbReference>
<sequence>MNLNGISAVRKWLAPLTLVCALSAPAGAQTQALQEVTYLLPAPATLTAFAPWMLAKQRGYYEEEGLDVKFVAARGGVDVAKQVGAGNAPVGGAIGDTPIIVRANGIPVKAVAVLGSGSLTLLAAKEDGDIRHVKDLKDKTVTVMAYSDTTFYAFLGSLEQAGLSRRDVDAQAAGPAGVWQLFNAGRADAMAAVPDWIANVEQTGTKVRILPKDETFQSMAQAILASEQTIKENPELVRKLVQATLRGMADIIRDPKAAAVAYVQAVPSYQGQEAMIERIFDLYREYVYADQEVLGRMDPARLEEVQAFYVAQGIVPRAQPLDELYTNEFVESR</sequence>
<dbReference type="EMBL" id="LBNE01000006">
    <property type="protein sequence ID" value="KKO71656.1"/>
    <property type="molecule type" value="Genomic_DNA"/>
</dbReference>
<dbReference type="STRING" id="206506.AAV32_10770"/>
<evidence type="ECO:0000259" key="2">
    <source>
        <dbReference type="Pfam" id="PF09084"/>
    </source>
</evidence>
<dbReference type="Proteomes" id="UP000078084">
    <property type="component" value="Unassembled WGS sequence"/>
</dbReference>
<evidence type="ECO:0000256" key="1">
    <source>
        <dbReference type="SAM" id="SignalP"/>
    </source>
</evidence>
<protein>
    <submittedName>
        <fullName evidence="3">Nitrate ABC transporter substrate-binding protein</fullName>
    </submittedName>
</protein>